<sequence length="289" mass="30528">MSGWDGNSGGNGSGHSSGSWSEHEPSEERGQAAWAAREPIVPPPWASARTQTFASTPPPVPAPPPVPPSSPRARRLLLVLVAAAVLGAGVGAGVWFLIRDESPLTGAGTNPLPGVVTTTPPAPTPNSSSPSLSPSSSSIPGYRRAQDPVGYTLHVPEGWIRSQRQGEKAPVVFYDAPDDGRSLQIFGLAEDTPAESLDLAENDPGYGYANQPGYRALDRAAAARWSELTYRYDDEDRGPRQVIDHRFEATDGTLYAIRAAGPAELAPDLVREPLTTALESFCPAGGQCR</sequence>
<comment type="caution">
    <text evidence="3">The sequence shown here is derived from an EMBL/GenBank/DDBJ whole genome shotgun (WGS) entry which is preliminary data.</text>
</comment>
<feature type="transmembrane region" description="Helical" evidence="2">
    <location>
        <begin position="76"/>
        <end position="98"/>
    </location>
</feature>
<reference evidence="3 4" key="1">
    <citation type="submission" date="2015-06" db="EMBL/GenBank/DDBJ databases">
        <authorList>
            <person name="Ju K.-S."/>
            <person name="Doroghazi J.R."/>
            <person name="Metcalf W.W."/>
        </authorList>
    </citation>
    <scope>NUCLEOTIDE SEQUENCE [LARGE SCALE GENOMIC DNA]</scope>
    <source>
        <strain evidence="3 4">NRRL 3414</strain>
    </source>
</reference>
<accession>A0A0J7YWL8</accession>
<evidence type="ECO:0000256" key="2">
    <source>
        <dbReference type="SAM" id="Phobius"/>
    </source>
</evidence>
<feature type="region of interest" description="Disordered" evidence="1">
    <location>
        <begin position="1"/>
        <end position="69"/>
    </location>
</feature>
<feature type="region of interest" description="Disordered" evidence="1">
    <location>
        <begin position="106"/>
        <end position="144"/>
    </location>
</feature>
<evidence type="ECO:0000256" key="1">
    <source>
        <dbReference type="SAM" id="MobiDB-lite"/>
    </source>
</evidence>
<feature type="compositionally biased region" description="Pro residues" evidence="1">
    <location>
        <begin position="56"/>
        <end position="69"/>
    </location>
</feature>
<dbReference type="PATRIC" id="fig|1938.3.peg.10120"/>
<dbReference type="Proteomes" id="UP000037432">
    <property type="component" value="Unassembled WGS sequence"/>
</dbReference>
<gene>
    <name evidence="3" type="ORF">ACM01_42505</name>
</gene>
<evidence type="ECO:0008006" key="5">
    <source>
        <dbReference type="Google" id="ProtNLM"/>
    </source>
</evidence>
<dbReference type="AlphaFoldDB" id="A0A0J7YWL8"/>
<dbReference type="RefSeq" id="WP_048586863.1">
    <property type="nucleotide sequence ID" value="NZ_LFNT01000101.1"/>
</dbReference>
<evidence type="ECO:0000313" key="3">
    <source>
        <dbReference type="EMBL" id="KMS67513.1"/>
    </source>
</evidence>
<keyword evidence="2" id="KW-0812">Transmembrane</keyword>
<organism evidence="3 4">
    <name type="scientific">Streptomyces viridochromogenes</name>
    <dbReference type="NCBI Taxonomy" id="1938"/>
    <lineage>
        <taxon>Bacteria</taxon>
        <taxon>Bacillati</taxon>
        <taxon>Actinomycetota</taxon>
        <taxon>Actinomycetes</taxon>
        <taxon>Kitasatosporales</taxon>
        <taxon>Streptomycetaceae</taxon>
        <taxon>Streptomyces</taxon>
    </lineage>
</organism>
<name>A0A0J7YWL8_STRVR</name>
<protein>
    <recommendedName>
        <fullName evidence="5">Serine/arginine repetitive matrix protein 2</fullName>
    </recommendedName>
</protein>
<keyword evidence="2" id="KW-1133">Transmembrane helix</keyword>
<feature type="compositionally biased region" description="Low complexity" evidence="1">
    <location>
        <begin position="108"/>
        <end position="140"/>
    </location>
</feature>
<feature type="compositionally biased region" description="Basic and acidic residues" evidence="1">
    <location>
        <begin position="21"/>
        <end position="30"/>
    </location>
</feature>
<proteinExistence type="predicted"/>
<keyword evidence="2" id="KW-0472">Membrane</keyword>
<dbReference type="EMBL" id="LFNT01000101">
    <property type="protein sequence ID" value="KMS67513.1"/>
    <property type="molecule type" value="Genomic_DNA"/>
</dbReference>
<feature type="compositionally biased region" description="Gly residues" evidence="1">
    <location>
        <begin position="1"/>
        <end position="15"/>
    </location>
</feature>
<evidence type="ECO:0000313" key="4">
    <source>
        <dbReference type="Proteomes" id="UP000037432"/>
    </source>
</evidence>
<dbReference type="OrthoDB" id="4335221at2"/>